<keyword evidence="8" id="KW-1185">Reference proteome</keyword>
<evidence type="ECO:0000256" key="2">
    <source>
        <dbReference type="ARBA" id="ARBA00029447"/>
    </source>
</evidence>
<name>A0A3P7S954_9FIRM</name>
<dbReference type="GO" id="GO:0016020">
    <property type="term" value="C:membrane"/>
    <property type="evidence" value="ECO:0007669"/>
    <property type="project" value="InterPro"/>
</dbReference>
<dbReference type="SMART" id="SM00304">
    <property type="entry name" value="HAMP"/>
    <property type="match status" value="1"/>
</dbReference>
<evidence type="ECO:0000256" key="3">
    <source>
        <dbReference type="PROSITE-ProRule" id="PRU00284"/>
    </source>
</evidence>
<feature type="domain" description="HAMP" evidence="6">
    <location>
        <begin position="209"/>
        <end position="262"/>
    </location>
</feature>
<feature type="transmembrane region" description="Helical" evidence="4">
    <location>
        <begin position="25"/>
        <end position="49"/>
    </location>
</feature>
<dbReference type="EMBL" id="LR130778">
    <property type="protein sequence ID" value="VDN48459.1"/>
    <property type="molecule type" value="Genomic_DNA"/>
</dbReference>
<dbReference type="Gene3D" id="6.10.340.10">
    <property type="match status" value="1"/>
</dbReference>
<dbReference type="SMART" id="SM00283">
    <property type="entry name" value="MA"/>
    <property type="match status" value="1"/>
</dbReference>
<keyword evidence="1 3" id="KW-0807">Transducer</keyword>
<dbReference type="Gene3D" id="1.10.287.950">
    <property type="entry name" value="Methyl-accepting chemotaxis protein"/>
    <property type="match status" value="1"/>
</dbReference>
<dbReference type="KEGG" id="cbar:PATL70BA_2561"/>
<dbReference type="Pfam" id="PF00015">
    <property type="entry name" value="MCPsignal"/>
    <property type="match status" value="1"/>
</dbReference>
<proteinExistence type="inferred from homology"/>
<dbReference type="Proteomes" id="UP000279029">
    <property type="component" value="Chromosome"/>
</dbReference>
<sequence length="568" mass="63465">MQKQKIKKIKKIKKIRKNSHNNRMFNIRVLVPLLFSLVIIMIIGIGILYNNSTNSIKNSYSISTNIADIRDNLMQATQEGDNFLDNDDDEYINTVKGHIFAIFDLIELTRSQTDSEVMIGYLDAIQVDIEDYLSKFNYFVTILEYQDETTNFSDSILPIAESVKANVDLAREHTRVELENTLEESTRLSFVAIVMIVAISGIFTLGLSLTINKSMKELLTKLGRITQTGDLSTRIELKSKNEFQEIGHSINTFIESLSEVVQAVNHSSKEVFEHSNTIEQQLHSLDSDILTMTDTLMQLSSGTQQTSASSQEINAHIEEIVSSMNIITEDIKEGTRLAQASDQRASELGVEVTNKIQRAQEIYENTKGQIYRSLEKSKEVEKIGMLTQAILGISEQTNLLSLNAAIEAARAGEAGKGFAVVAAEIRKLAETSSKSASQIQQVSDAIVETVHEMSLDIEKIMAFFEEDVMKDYRDMYGVSEQYSTDAVQFKAKLEHIFSAFNNVDGATHELSNSMDEIAAAITQSSNGLADMSMKSVSINEESRVIRASKELSNDSIDALREKMSVFKC</sequence>
<dbReference type="OrthoDB" id="2542987at2"/>
<dbReference type="GO" id="GO:0007165">
    <property type="term" value="P:signal transduction"/>
    <property type="evidence" value="ECO:0007669"/>
    <property type="project" value="UniProtKB-KW"/>
</dbReference>
<dbReference type="PROSITE" id="PS50885">
    <property type="entry name" value="HAMP"/>
    <property type="match status" value="1"/>
</dbReference>
<dbReference type="CDD" id="cd06225">
    <property type="entry name" value="HAMP"/>
    <property type="match status" value="1"/>
</dbReference>
<keyword evidence="4" id="KW-0812">Transmembrane</keyword>
<evidence type="ECO:0000256" key="4">
    <source>
        <dbReference type="SAM" id="Phobius"/>
    </source>
</evidence>
<dbReference type="InterPro" id="IPR004089">
    <property type="entry name" value="MCPsignal_dom"/>
</dbReference>
<dbReference type="InterPro" id="IPR003660">
    <property type="entry name" value="HAMP_dom"/>
</dbReference>
<keyword evidence="4" id="KW-1133">Transmembrane helix</keyword>
<dbReference type="SUPFAM" id="SSF58104">
    <property type="entry name" value="Methyl-accepting chemotaxis protein (MCP) signaling domain"/>
    <property type="match status" value="1"/>
</dbReference>
<comment type="similarity">
    <text evidence="2">Belongs to the methyl-accepting chemotaxis (MCP) protein family.</text>
</comment>
<organism evidence="7 8">
    <name type="scientific">Petrocella atlantisensis</name>
    <dbReference type="NCBI Taxonomy" id="2173034"/>
    <lineage>
        <taxon>Bacteria</taxon>
        <taxon>Bacillati</taxon>
        <taxon>Bacillota</taxon>
        <taxon>Clostridia</taxon>
        <taxon>Lachnospirales</taxon>
        <taxon>Vallitaleaceae</taxon>
        <taxon>Petrocella</taxon>
    </lineage>
</organism>
<feature type="transmembrane region" description="Helical" evidence="4">
    <location>
        <begin position="188"/>
        <end position="211"/>
    </location>
</feature>
<keyword evidence="4" id="KW-0472">Membrane</keyword>
<dbReference type="RefSeq" id="WP_125137591.1">
    <property type="nucleotide sequence ID" value="NZ_LR130778.1"/>
</dbReference>
<evidence type="ECO:0008006" key="9">
    <source>
        <dbReference type="Google" id="ProtNLM"/>
    </source>
</evidence>
<evidence type="ECO:0000313" key="8">
    <source>
        <dbReference type="Proteomes" id="UP000279029"/>
    </source>
</evidence>
<protein>
    <recommendedName>
        <fullName evidence="9">Methyl-accepting chemotaxis protein</fullName>
    </recommendedName>
</protein>
<reference evidence="7 8" key="1">
    <citation type="submission" date="2018-09" db="EMBL/GenBank/DDBJ databases">
        <authorList>
            <person name="Postec A."/>
        </authorList>
    </citation>
    <scope>NUCLEOTIDE SEQUENCE [LARGE SCALE GENOMIC DNA]</scope>
    <source>
        <strain evidence="7">70B-A</strain>
    </source>
</reference>
<evidence type="ECO:0000256" key="1">
    <source>
        <dbReference type="ARBA" id="ARBA00023224"/>
    </source>
</evidence>
<dbReference type="PANTHER" id="PTHR32089:SF112">
    <property type="entry name" value="LYSOZYME-LIKE PROTEIN-RELATED"/>
    <property type="match status" value="1"/>
</dbReference>
<dbReference type="PROSITE" id="PS50111">
    <property type="entry name" value="CHEMOTAXIS_TRANSDUC_2"/>
    <property type="match status" value="1"/>
</dbReference>
<dbReference type="AlphaFoldDB" id="A0A3P7S954"/>
<evidence type="ECO:0000259" key="6">
    <source>
        <dbReference type="PROSITE" id="PS50885"/>
    </source>
</evidence>
<accession>A0A3P7S954</accession>
<dbReference type="Pfam" id="PF00672">
    <property type="entry name" value="HAMP"/>
    <property type="match status" value="1"/>
</dbReference>
<evidence type="ECO:0000313" key="7">
    <source>
        <dbReference type="EMBL" id="VDN48459.1"/>
    </source>
</evidence>
<feature type="domain" description="Methyl-accepting transducer" evidence="5">
    <location>
        <begin position="281"/>
        <end position="532"/>
    </location>
</feature>
<gene>
    <name evidence="7" type="ORF">PATL70BA_2561</name>
</gene>
<evidence type="ECO:0000259" key="5">
    <source>
        <dbReference type="PROSITE" id="PS50111"/>
    </source>
</evidence>
<dbReference type="PANTHER" id="PTHR32089">
    <property type="entry name" value="METHYL-ACCEPTING CHEMOTAXIS PROTEIN MCPB"/>
    <property type="match status" value="1"/>
</dbReference>